<keyword evidence="6" id="KW-1185">Reference proteome</keyword>
<dbReference type="RefSeq" id="WP_090595214.1">
    <property type="nucleotide sequence ID" value="NZ_LT629688.1"/>
</dbReference>
<dbReference type="InterPro" id="IPR036291">
    <property type="entry name" value="NAD(P)-bd_dom_sf"/>
</dbReference>
<evidence type="ECO:0000256" key="3">
    <source>
        <dbReference type="ARBA" id="ARBA00023027"/>
    </source>
</evidence>
<dbReference type="Pfam" id="PF01370">
    <property type="entry name" value="Epimerase"/>
    <property type="match status" value="1"/>
</dbReference>
<protein>
    <submittedName>
        <fullName evidence="5">Nucleoside-diphosphate-sugar epimerase</fullName>
    </submittedName>
</protein>
<evidence type="ECO:0000313" key="5">
    <source>
        <dbReference type="EMBL" id="SDE45077.1"/>
    </source>
</evidence>
<dbReference type="GO" id="GO:0016491">
    <property type="term" value="F:oxidoreductase activity"/>
    <property type="evidence" value="ECO:0007669"/>
    <property type="project" value="UniProtKB-KW"/>
</dbReference>
<dbReference type="OrthoDB" id="8770295at2"/>
<evidence type="ECO:0000259" key="4">
    <source>
        <dbReference type="Pfam" id="PF01370"/>
    </source>
</evidence>
<keyword evidence="3" id="KW-0520">NAD</keyword>
<dbReference type="SUPFAM" id="SSF51735">
    <property type="entry name" value="NAD(P)-binding Rossmann-fold domains"/>
    <property type="match status" value="1"/>
</dbReference>
<proteinExistence type="inferred from homology"/>
<dbReference type="InterPro" id="IPR001509">
    <property type="entry name" value="Epimerase_deHydtase"/>
</dbReference>
<accession>A0A1G7D0N0</accession>
<dbReference type="EMBL" id="LT629688">
    <property type="protein sequence ID" value="SDE45077.1"/>
    <property type="molecule type" value="Genomic_DNA"/>
</dbReference>
<keyword evidence="2" id="KW-0560">Oxidoreductase</keyword>
<name>A0A1G7D0N0_9ACTN</name>
<dbReference type="Proteomes" id="UP000198546">
    <property type="component" value="Chromosome i"/>
</dbReference>
<evidence type="ECO:0000256" key="2">
    <source>
        <dbReference type="ARBA" id="ARBA00023002"/>
    </source>
</evidence>
<feature type="domain" description="NAD-dependent epimerase/dehydratase" evidence="4">
    <location>
        <begin position="5"/>
        <end position="168"/>
    </location>
</feature>
<comment type="similarity">
    <text evidence="1">Belongs to the NAD(P)-dependent epimerase/dehydratase family.</text>
</comment>
<dbReference type="PANTHER" id="PTHR43103">
    <property type="entry name" value="NUCLEOSIDE-DIPHOSPHATE-SUGAR EPIMERASE"/>
    <property type="match status" value="1"/>
</dbReference>
<organism evidence="5 6">
    <name type="scientific">Auraticoccus monumenti</name>
    <dbReference type="NCBI Taxonomy" id="675864"/>
    <lineage>
        <taxon>Bacteria</taxon>
        <taxon>Bacillati</taxon>
        <taxon>Actinomycetota</taxon>
        <taxon>Actinomycetes</taxon>
        <taxon>Propionibacteriales</taxon>
        <taxon>Propionibacteriaceae</taxon>
        <taxon>Auraticoccus</taxon>
    </lineage>
</organism>
<evidence type="ECO:0000313" key="6">
    <source>
        <dbReference type="Proteomes" id="UP000198546"/>
    </source>
</evidence>
<gene>
    <name evidence="5" type="ORF">SAMN04489747_3443</name>
</gene>
<sequence length="273" mass="29409">MNDLVLITGAAGRLGGFATSALAAAGYRLRLLDLREPEVVPEGAEVLVGSVTDAALMARATEGATALLHYGGHPRERTWEQILEVNIDGTRTVLEAARHSGVAKVYLASSNHAAGFQTRDRAPEGGLPPDCTALADSYYGVSKVTTEALGAVYHHRFGIDVLAVRIGSCDEHPADERSLSTWLSRADHDAMILAWLGDPTPAYRIVWGISDNRRGWFDLSGTSIPGYEPTGDSERDLPDLVRQFPPRETPSTDPVLNRLGGSFTTVELGEFMP</sequence>
<dbReference type="AlphaFoldDB" id="A0A1G7D0N0"/>
<reference evidence="5 6" key="1">
    <citation type="submission" date="2016-10" db="EMBL/GenBank/DDBJ databases">
        <authorList>
            <person name="de Groot N.N."/>
        </authorList>
    </citation>
    <scope>NUCLEOTIDE SEQUENCE [LARGE SCALE GENOMIC DNA]</scope>
    <source>
        <strain evidence="5 6">MON 2.2</strain>
    </source>
</reference>
<dbReference type="PANTHER" id="PTHR43103:SF5">
    <property type="entry name" value="4-EPIMERASE, PUTATIVE (AFU_ORTHOLOGUE AFUA_7G00360)-RELATED"/>
    <property type="match status" value="1"/>
</dbReference>
<evidence type="ECO:0000256" key="1">
    <source>
        <dbReference type="ARBA" id="ARBA00007637"/>
    </source>
</evidence>
<dbReference type="STRING" id="675864.SAMN04489747_3443"/>
<dbReference type="Gene3D" id="3.40.50.720">
    <property type="entry name" value="NAD(P)-binding Rossmann-like Domain"/>
    <property type="match status" value="1"/>
</dbReference>